<protein>
    <submittedName>
        <fullName evidence="3">Histone family DNA-binding protein</fullName>
    </submittedName>
</protein>
<evidence type="ECO:0000313" key="4">
    <source>
        <dbReference type="Proteomes" id="UP000224362"/>
    </source>
</evidence>
<evidence type="ECO:0000313" key="3">
    <source>
        <dbReference type="EMBL" id="ASZ78880.1"/>
    </source>
</evidence>
<dbReference type="InterPro" id="IPR000119">
    <property type="entry name" value="Hist_DNA-bd"/>
</dbReference>
<reference evidence="3 4" key="1">
    <citation type="submission" date="2017-06" db="EMBL/GenBank/DDBJ databases">
        <authorList>
            <person name="Kim H.J."/>
            <person name="Triplett B.A."/>
        </authorList>
    </citation>
    <scope>NUCLEOTIDE SEQUENCE [LARGE SCALE GENOMIC DNA]</scope>
</reference>
<dbReference type="CDD" id="cd13831">
    <property type="entry name" value="HU"/>
    <property type="match status" value="1"/>
</dbReference>
<dbReference type="InterPro" id="IPR010992">
    <property type="entry name" value="IHF-like_DNA-bd_dom_sf"/>
</dbReference>
<dbReference type="GO" id="GO:0003677">
    <property type="term" value="F:DNA binding"/>
    <property type="evidence" value="ECO:0007669"/>
    <property type="project" value="UniProtKB-KW"/>
</dbReference>
<dbReference type="SUPFAM" id="SSF47729">
    <property type="entry name" value="IHF-like DNA-binding proteins"/>
    <property type="match status" value="1"/>
</dbReference>
<dbReference type="GO" id="GO:0030527">
    <property type="term" value="F:structural constituent of chromatin"/>
    <property type="evidence" value="ECO:0007669"/>
    <property type="project" value="InterPro"/>
</dbReference>
<proteinExistence type="inferred from homology"/>
<dbReference type="PRINTS" id="PR01727">
    <property type="entry name" value="DNABINDINGHU"/>
</dbReference>
<sequence length="90" mass="9701">MSRQKLVDQIAADNGITKAAAEAVVRQFTAGVTNVLKSGDKVQLVGWGTFESKRTEARQGRNPRTGGTLTIEAKNKVTFKPGETLKAELN</sequence>
<dbReference type="SMART" id="SM00411">
    <property type="entry name" value="BHL"/>
    <property type="match status" value="1"/>
</dbReference>
<dbReference type="Gene3D" id="4.10.520.10">
    <property type="entry name" value="IHF-like DNA-binding proteins"/>
    <property type="match status" value="1"/>
</dbReference>
<gene>
    <name evidence="3" type="ORF">2050H1_114</name>
</gene>
<dbReference type="PANTHER" id="PTHR33175">
    <property type="entry name" value="DNA-BINDING PROTEIN HU"/>
    <property type="match status" value="1"/>
</dbReference>
<organism evidence="3 4">
    <name type="scientific">Serratia phage 2050H1</name>
    <dbReference type="NCBI Taxonomy" id="2024250"/>
    <lineage>
        <taxon>Viruses</taxon>
        <taxon>Duplodnaviria</taxon>
        <taxon>Heunggongvirae</taxon>
        <taxon>Uroviricota</taxon>
        <taxon>Caudoviricetes</taxon>
        <taxon>Pantevenvirales</taxon>
        <taxon>Ackermannviridae</taxon>
        <taxon>Miltonvirus</taxon>
        <taxon>Miltonvirus MAM1</taxon>
    </lineage>
</organism>
<evidence type="ECO:0000256" key="2">
    <source>
        <dbReference type="RuleBase" id="RU003939"/>
    </source>
</evidence>
<dbReference type="PANTHER" id="PTHR33175:SF3">
    <property type="entry name" value="DNA-BINDING PROTEIN HU-BETA"/>
    <property type="match status" value="1"/>
</dbReference>
<accession>A0A249Y2G7</accession>
<dbReference type="Proteomes" id="UP000224362">
    <property type="component" value="Segment"/>
</dbReference>
<keyword evidence="1 3" id="KW-0238">DNA-binding</keyword>
<evidence type="ECO:0000256" key="1">
    <source>
        <dbReference type="ARBA" id="ARBA00023125"/>
    </source>
</evidence>
<dbReference type="Pfam" id="PF00216">
    <property type="entry name" value="Bac_DNA_binding"/>
    <property type="match status" value="1"/>
</dbReference>
<comment type="similarity">
    <text evidence="2">Belongs to the bacterial histone-like protein family.</text>
</comment>
<dbReference type="EMBL" id="MF285619">
    <property type="protein sequence ID" value="ASZ78880.1"/>
    <property type="molecule type" value="Genomic_DNA"/>
</dbReference>
<name>A0A249Y2G7_9CAUD</name>